<evidence type="ECO:0000256" key="8">
    <source>
        <dbReference type="ARBA" id="ARBA00023136"/>
    </source>
</evidence>
<comment type="similarity">
    <text evidence="2">Belongs to the oligopeptide OPT transporter (TC 2.A.67.1) family.</text>
</comment>
<evidence type="ECO:0000256" key="5">
    <source>
        <dbReference type="ARBA" id="ARBA00022856"/>
    </source>
</evidence>
<dbReference type="InterPro" id="IPR004813">
    <property type="entry name" value="OPT"/>
</dbReference>
<evidence type="ECO:0000256" key="3">
    <source>
        <dbReference type="ARBA" id="ARBA00022448"/>
    </source>
</evidence>
<reference evidence="10" key="1">
    <citation type="submission" date="2020-06" db="EMBL/GenBank/DDBJ databases">
        <authorList>
            <person name="Li T."/>
            <person name="Hu X."/>
            <person name="Zhang T."/>
            <person name="Song X."/>
            <person name="Zhang H."/>
            <person name="Dai N."/>
            <person name="Sheng W."/>
            <person name="Hou X."/>
            <person name="Wei L."/>
        </authorList>
    </citation>
    <scope>NUCLEOTIDE SEQUENCE</scope>
    <source>
        <strain evidence="10">KEN8</strain>
        <tissue evidence="10">Leaf</tissue>
    </source>
</reference>
<evidence type="ECO:0000256" key="2">
    <source>
        <dbReference type="ARBA" id="ARBA00005484"/>
    </source>
</evidence>
<evidence type="ECO:0000256" key="6">
    <source>
        <dbReference type="ARBA" id="ARBA00022927"/>
    </source>
</evidence>
<comment type="caution">
    <text evidence="10">The sequence shown here is derived from an EMBL/GenBank/DDBJ whole genome shotgun (WGS) entry which is preliminary data.</text>
</comment>
<reference evidence="10" key="2">
    <citation type="journal article" date="2024" name="Plant">
        <title>Genomic evolution and insights into agronomic trait innovations of Sesamum species.</title>
        <authorList>
            <person name="Miao H."/>
            <person name="Wang L."/>
            <person name="Qu L."/>
            <person name="Liu H."/>
            <person name="Sun Y."/>
            <person name="Le M."/>
            <person name="Wang Q."/>
            <person name="Wei S."/>
            <person name="Zheng Y."/>
            <person name="Lin W."/>
            <person name="Duan Y."/>
            <person name="Cao H."/>
            <person name="Xiong S."/>
            <person name="Wang X."/>
            <person name="Wei L."/>
            <person name="Li C."/>
            <person name="Ma Q."/>
            <person name="Ju M."/>
            <person name="Zhao R."/>
            <person name="Li G."/>
            <person name="Mu C."/>
            <person name="Tian Q."/>
            <person name="Mei H."/>
            <person name="Zhang T."/>
            <person name="Gao T."/>
            <person name="Zhang H."/>
        </authorList>
    </citation>
    <scope>NUCLEOTIDE SEQUENCE</scope>
    <source>
        <strain evidence="10">KEN8</strain>
    </source>
</reference>
<dbReference type="AlphaFoldDB" id="A0AAW2MBP7"/>
<dbReference type="GO" id="GO:0015031">
    <property type="term" value="P:protein transport"/>
    <property type="evidence" value="ECO:0007669"/>
    <property type="project" value="UniProtKB-KW"/>
</dbReference>
<feature type="transmembrane region" description="Helical" evidence="9">
    <location>
        <begin position="58"/>
        <end position="76"/>
    </location>
</feature>
<sequence>MFTGRGVYGSMNWWFLVGAILPIPVYLLARKYPEKKWIQLINVPLILGSTMSMPPARAVNFIMWGAVGIFFNIYIYRVQKKWWARHAYILAAALNAGIAFMGVLLYFTLQMYDVSGPSWWGLDADDHCPLAQCPTVPGVNAEGCPVL</sequence>
<feature type="transmembrane region" description="Helical" evidence="9">
    <location>
        <begin position="12"/>
        <end position="29"/>
    </location>
</feature>
<evidence type="ECO:0000256" key="9">
    <source>
        <dbReference type="SAM" id="Phobius"/>
    </source>
</evidence>
<dbReference type="GO" id="GO:0016020">
    <property type="term" value="C:membrane"/>
    <property type="evidence" value="ECO:0007669"/>
    <property type="project" value="UniProtKB-SubCell"/>
</dbReference>
<dbReference type="Pfam" id="PF03169">
    <property type="entry name" value="OPT"/>
    <property type="match status" value="1"/>
</dbReference>
<keyword evidence="7 9" id="KW-1133">Transmembrane helix</keyword>
<keyword evidence="6" id="KW-0653">Protein transport</keyword>
<feature type="transmembrane region" description="Helical" evidence="9">
    <location>
        <begin position="88"/>
        <end position="109"/>
    </location>
</feature>
<evidence type="ECO:0000256" key="7">
    <source>
        <dbReference type="ARBA" id="ARBA00022989"/>
    </source>
</evidence>
<organism evidence="10">
    <name type="scientific">Sesamum calycinum</name>
    <dbReference type="NCBI Taxonomy" id="2727403"/>
    <lineage>
        <taxon>Eukaryota</taxon>
        <taxon>Viridiplantae</taxon>
        <taxon>Streptophyta</taxon>
        <taxon>Embryophyta</taxon>
        <taxon>Tracheophyta</taxon>
        <taxon>Spermatophyta</taxon>
        <taxon>Magnoliopsida</taxon>
        <taxon>eudicotyledons</taxon>
        <taxon>Gunneridae</taxon>
        <taxon>Pentapetalae</taxon>
        <taxon>asterids</taxon>
        <taxon>lamiids</taxon>
        <taxon>Lamiales</taxon>
        <taxon>Pedaliaceae</taxon>
        <taxon>Sesamum</taxon>
    </lineage>
</organism>
<keyword evidence="5" id="KW-0571">Peptide transport</keyword>
<dbReference type="InterPro" id="IPR004648">
    <property type="entry name" value="Oligpept_transpt"/>
</dbReference>
<evidence type="ECO:0000313" key="10">
    <source>
        <dbReference type="EMBL" id="KAL0328576.1"/>
    </source>
</evidence>
<accession>A0AAW2MBP7</accession>
<dbReference type="EMBL" id="JACGWM010000014">
    <property type="protein sequence ID" value="KAL0328576.1"/>
    <property type="molecule type" value="Genomic_DNA"/>
</dbReference>
<keyword evidence="3" id="KW-0813">Transport</keyword>
<dbReference type="GO" id="GO:0035673">
    <property type="term" value="F:oligopeptide transmembrane transporter activity"/>
    <property type="evidence" value="ECO:0007669"/>
    <property type="project" value="InterPro"/>
</dbReference>
<keyword evidence="8 9" id="KW-0472">Membrane</keyword>
<name>A0AAW2MBP7_9LAMI</name>
<keyword evidence="4 9" id="KW-0812">Transmembrane</keyword>
<proteinExistence type="inferred from homology"/>
<protein>
    <submittedName>
        <fullName evidence="10">Oligopeptide transporter 5</fullName>
    </submittedName>
</protein>
<comment type="subcellular location">
    <subcellularLocation>
        <location evidence="1">Membrane</location>
        <topology evidence="1">Multi-pass membrane protein</topology>
    </subcellularLocation>
</comment>
<dbReference type="PANTHER" id="PTHR22601">
    <property type="entry name" value="ISP4 LIKE PROTEIN"/>
    <property type="match status" value="1"/>
</dbReference>
<gene>
    <name evidence="10" type="ORF">Scaly_2290200</name>
</gene>
<evidence type="ECO:0000256" key="4">
    <source>
        <dbReference type="ARBA" id="ARBA00022692"/>
    </source>
</evidence>
<evidence type="ECO:0000256" key="1">
    <source>
        <dbReference type="ARBA" id="ARBA00004141"/>
    </source>
</evidence>